<evidence type="ECO:0000256" key="3">
    <source>
        <dbReference type="ARBA" id="ARBA00023163"/>
    </source>
</evidence>
<feature type="domain" description="IclR-ED" evidence="5">
    <location>
        <begin position="79"/>
        <end position="262"/>
    </location>
</feature>
<name>A0ABS5ES05_9PROT</name>
<keyword evidence="1" id="KW-0805">Transcription regulation</keyword>
<dbReference type="SUPFAM" id="SSF46785">
    <property type="entry name" value="Winged helix' DNA-binding domain"/>
    <property type="match status" value="1"/>
</dbReference>
<dbReference type="PROSITE" id="PS51077">
    <property type="entry name" value="HTH_ICLR"/>
    <property type="match status" value="1"/>
</dbReference>
<dbReference type="Pfam" id="PF01614">
    <property type="entry name" value="IclR_C"/>
    <property type="match status" value="1"/>
</dbReference>
<dbReference type="PROSITE" id="PS51078">
    <property type="entry name" value="ICLR_ED"/>
    <property type="match status" value="1"/>
</dbReference>
<keyword evidence="7" id="KW-1185">Reference proteome</keyword>
<dbReference type="Pfam" id="PF09339">
    <property type="entry name" value="HTH_IclR"/>
    <property type="match status" value="1"/>
</dbReference>
<proteinExistence type="predicted"/>
<dbReference type="Gene3D" id="3.30.450.40">
    <property type="match status" value="1"/>
</dbReference>
<dbReference type="InterPro" id="IPR029016">
    <property type="entry name" value="GAF-like_dom_sf"/>
</dbReference>
<accession>A0ABS5ES05</accession>
<dbReference type="Proteomes" id="UP001196870">
    <property type="component" value="Unassembled WGS sequence"/>
</dbReference>
<feature type="domain" description="HTH iclR-type" evidence="4">
    <location>
        <begin position="16"/>
        <end position="78"/>
    </location>
</feature>
<dbReference type="SUPFAM" id="SSF55781">
    <property type="entry name" value="GAF domain-like"/>
    <property type="match status" value="1"/>
</dbReference>
<reference evidence="7" key="1">
    <citation type="journal article" date="2021" name="Syst. Appl. Microbiol.">
        <title>Roseomonas hellenica sp. nov., isolated from roots of wild-growing Alkanna tinctoria.</title>
        <authorList>
            <person name="Rat A."/>
            <person name="Naranjo H.D."/>
            <person name="Lebbe L."/>
            <person name="Cnockaert M."/>
            <person name="Krigas N."/>
            <person name="Grigoriadou K."/>
            <person name="Maloupa E."/>
            <person name="Willems A."/>
        </authorList>
    </citation>
    <scope>NUCLEOTIDE SEQUENCE [LARGE SCALE GENOMIC DNA]</scope>
    <source>
        <strain evidence="7">LMG 31523</strain>
    </source>
</reference>
<dbReference type="InterPro" id="IPR036388">
    <property type="entry name" value="WH-like_DNA-bd_sf"/>
</dbReference>
<organism evidence="6 7">
    <name type="scientific">Plastoroseomonas hellenica</name>
    <dbReference type="NCBI Taxonomy" id="2687306"/>
    <lineage>
        <taxon>Bacteria</taxon>
        <taxon>Pseudomonadati</taxon>
        <taxon>Pseudomonadota</taxon>
        <taxon>Alphaproteobacteria</taxon>
        <taxon>Acetobacterales</taxon>
        <taxon>Acetobacteraceae</taxon>
        <taxon>Plastoroseomonas</taxon>
    </lineage>
</organism>
<keyword evidence="3" id="KW-0804">Transcription</keyword>
<evidence type="ECO:0000313" key="6">
    <source>
        <dbReference type="EMBL" id="MBR0663079.1"/>
    </source>
</evidence>
<comment type="caution">
    <text evidence="6">The sequence shown here is derived from an EMBL/GenBank/DDBJ whole genome shotgun (WGS) entry which is preliminary data.</text>
</comment>
<dbReference type="RefSeq" id="WP_211850678.1">
    <property type="nucleotide sequence ID" value="NZ_JAAGBB010000002.1"/>
</dbReference>
<protein>
    <submittedName>
        <fullName evidence="6">IclR family transcriptional regulator</fullName>
    </submittedName>
</protein>
<keyword evidence="2" id="KW-0238">DNA-binding</keyword>
<evidence type="ECO:0000259" key="4">
    <source>
        <dbReference type="PROSITE" id="PS51077"/>
    </source>
</evidence>
<evidence type="ECO:0000313" key="7">
    <source>
        <dbReference type="Proteomes" id="UP001196870"/>
    </source>
</evidence>
<dbReference type="SMART" id="SM00346">
    <property type="entry name" value="HTH_ICLR"/>
    <property type="match status" value="1"/>
</dbReference>
<dbReference type="InterPro" id="IPR005471">
    <property type="entry name" value="Tscrpt_reg_IclR_N"/>
</dbReference>
<dbReference type="PANTHER" id="PTHR30136">
    <property type="entry name" value="HELIX-TURN-HELIX TRANSCRIPTIONAL REGULATOR, ICLR FAMILY"/>
    <property type="match status" value="1"/>
</dbReference>
<dbReference type="EMBL" id="JAAGBB010000002">
    <property type="protein sequence ID" value="MBR0663079.1"/>
    <property type="molecule type" value="Genomic_DNA"/>
</dbReference>
<sequence>MDRNISGVIDPAPAAVKSASRVLDLFELLARWDRAVSHADLAEGLGIPKSSLTQLLKDLVARGYVEFHAPGKGYRLGPAFADLARRTARETDLIGCAEPFLREITERTGESSALNRLKGWQAEVVATVSGPHRLVTHMRLGDLAPLYATSGGKVILANLPEAELEEYLAATSFEPITPNTLTSAEELRRQIATVRRDGIAFSFEEFTPGIVGIAAPILSGSGYPLGSLNVAMPSVRYSPKVRDRVVDVMERAAREISGRMGRSDRQRPPE</sequence>
<dbReference type="InterPro" id="IPR036390">
    <property type="entry name" value="WH_DNA-bd_sf"/>
</dbReference>
<dbReference type="InterPro" id="IPR014757">
    <property type="entry name" value="Tscrpt_reg_IclR_C"/>
</dbReference>
<evidence type="ECO:0000259" key="5">
    <source>
        <dbReference type="PROSITE" id="PS51078"/>
    </source>
</evidence>
<evidence type="ECO:0000256" key="2">
    <source>
        <dbReference type="ARBA" id="ARBA00023125"/>
    </source>
</evidence>
<dbReference type="InterPro" id="IPR050707">
    <property type="entry name" value="HTH_MetabolicPath_Reg"/>
</dbReference>
<dbReference type="Gene3D" id="1.10.10.10">
    <property type="entry name" value="Winged helix-like DNA-binding domain superfamily/Winged helix DNA-binding domain"/>
    <property type="match status" value="1"/>
</dbReference>
<gene>
    <name evidence="6" type="ORF">GXW71_01805</name>
</gene>
<evidence type="ECO:0000256" key="1">
    <source>
        <dbReference type="ARBA" id="ARBA00023015"/>
    </source>
</evidence>
<dbReference type="PANTHER" id="PTHR30136:SF35">
    <property type="entry name" value="HTH-TYPE TRANSCRIPTIONAL REGULATOR RV1719"/>
    <property type="match status" value="1"/>
</dbReference>